<reference evidence="2" key="1">
    <citation type="journal article" date="2014" name="Front. Microbiol.">
        <title>High frequency of phylogenetically diverse reductive dehalogenase-homologous genes in deep subseafloor sedimentary metagenomes.</title>
        <authorList>
            <person name="Kawai M."/>
            <person name="Futagami T."/>
            <person name="Toyoda A."/>
            <person name="Takaki Y."/>
            <person name="Nishi S."/>
            <person name="Hori S."/>
            <person name="Arai W."/>
            <person name="Tsubouchi T."/>
            <person name="Morono Y."/>
            <person name="Uchiyama I."/>
            <person name="Ito T."/>
            <person name="Fujiyama A."/>
            <person name="Inagaki F."/>
            <person name="Takami H."/>
        </authorList>
    </citation>
    <scope>NUCLEOTIDE SEQUENCE</scope>
    <source>
        <strain evidence="2">Expedition CK06-06</strain>
    </source>
</reference>
<keyword evidence="1" id="KW-0812">Transmembrane</keyword>
<sequence>MKKWDKIYFILSTPIGLIMIVISILDSGRF</sequence>
<dbReference type="AlphaFoldDB" id="X1CCX3"/>
<evidence type="ECO:0000256" key="1">
    <source>
        <dbReference type="SAM" id="Phobius"/>
    </source>
</evidence>
<keyword evidence="1" id="KW-1133">Transmembrane helix</keyword>
<protein>
    <submittedName>
        <fullName evidence="2">Uncharacterized protein</fullName>
    </submittedName>
</protein>
<feature type="transmembrane region" description="Helical" evidence="1">
    <location>
        <begin position="7"/>
        <end position="25"/>
    </location>
</feature>
<keyword evidence="1" id="KW-0472">Membrane</keyword>
<dbReference type="EMBL" id="BART01023571">
    <property type="protein sequence ID" value="GAG94123.1"/>
    <property type="molecule type" value="Genomic_DNA"/>
</dbReference>
<proteinExistence type="predicted"/>
<name>X1CCX3_9ZZZZ</name>
<feature type="non-terminal residue" evidence="2">
    <location>
        <position position="30"/>
    </location>
</feature>
<organism evidence="2">
    <name type="scientific">marine sediment metagenome</name>
    <dbReference type="NCBI Taxonomy" id="412755"/>
    <lineage>
        <taxon>unclassified sequences</taxon>
        <taxon>metagenomes</taxon>
        <taxon>ecological metagenomes</taxon>
    </lineage>
</organism>
<gene>
    <name evidence="2" type="ORF">S01H4_42843</name>
</gene>
<comment type="caution">
    <text evidence="2">The sequence shown here is derived from an EMBL/GenBank/DDBJ whole genome shotgun (WGS) entry which is preliminary data.</text>
</comment>
<evidence type="ECO:0000313" key="2">
    <source>
        <dbReference type="EMBL" id="GAG94123.1"/>
    </source>
</evidence>
<accession>X1CCX3</accession>